<evidence type="ECO:0008006" key="2">
    <source>
        <dbReference type="Google" id="ProtNLM"/>
    </source>
</evidence>
<dbReference type="AlphaFoldDB" id="E7C2V6"/>
<dbReference type="Gene3D" id="3.40.50.300">
    <property type="entry name" value="P-loop containing nucleotide triphosphate hydrolases"/>
    <property type="match status" value="1"/>
</dbReference>
<accession>E7C2V6</accession>
<reference evidence="1" key="1">
    <citation type="submission" date="2010-01" db="EMBL/GenBank/DDBJ databases">
        <title>Genome fragments of uncultured bacteria from the North Pacific subtropical Gyre.</title>
        <authorList>
            <person name="Pham V.D."/>
            <person name="Delong E.F."/>
        </authorList>
    </citation>
    <scope>NUCLEOTIDE SEQUENCE</scope>
</reference>
<proteinExistence type="predicted"/>
<dbReference type="EMBL" id="GU567965">
    <property type="protein sequence ID" value="ADI21780.1"/>
    <property type="molecule type" value="Genomic_DNA"/>
</dbReference>
<dbReference type="InterPro" id="IPR027417">
    <property type="entry name" value="P-loop_NTPase"/>
</dbReference>
<dbReference type="SUPFAM" id="SSF52540">
    <property type="entry name" value="P-loop containing nucleoside triphosphate hydrolases"/>
    <property type="match status" value="1"/>
</dbReference>
<protein>
    <recommendedName>
        <fullName evidence="2">Sulfotransferase domain-containing protein</fullName>
    </recommendedName>
</protein>
<name>E7C2V6_9GAMM</name>
<sequence>MFFPNKKLFIHIPKTGGTSLEFAIASKFFYEKIDQEETDSSYRDFIDQNGFQSLDRKKIEEMSYQKFTINGHFRKLKKGQGGHPHSFIKDYAEFLDIDEYEKFVVLRNPYDQVVSLYNQMRKQVEINSLDDFILCKDKHNIDKYRHYIDQYAFTHIDGSLSADKVFVFDRYHQAQDYVEEVFQIKIDRSLRLWKTEYSGETLSESSRKHFEDMYSQSIELYNKFI</sequence>
<evidence type="ECO:0000313" key="1">
    <source>
        <dbReference type="EMBL" id="ADI21780.1"/>
    </source>
</evidence>
<organism evidence="1">
    <name type="scientific">uncultured gamma proteobacterium HF0130_22O14</name>
    <dbReference type="NCBI Taxonomy" id="723567"/>
    <lineage>
        <taxon>Bacteria</taxon>
        <taxon>Pseudomonadati</taxon>
        <taxon>Pseudomonadota</taxon>
        <taxon>Gammaproteobacteria</taxon>
        <taxon>environmental samples</taxon>
    </lineage>
</organism>